<reference evidence="3" key="1">
    <citation type="journal article" date="2020" name="Nat. Genet.">
        <title>Genomic diversifications of five Gossypium allopolyploid species and their impact on cotton improvement.</title>
        <authorList>
            <person name="Chen Z.J."/>
            <person name="Sreedasyam A."/>
            <person name="Ando A."/>
            <person name="Song Q."/>
            <person name="De Santiago L.M."/>
            <person name="Hulse-Kemp A.M."/>
            <person name="Ding M."/>
            <person name="Ye W."/>
            <person name="Kirkbride R.C."/>
            <person name="Jenkins J."/>
            <person name="Plott C."/>
            <person name="Lovell J."/>
            <person name="Lin Y.M."/>
            <person name="Vaughn R."/>
            <person name="Liu B."/>
            <person name="Simpson S."/>
            <person name="Scheffler B.E."/>
            <person name="Wen L."/>
            <person name="Saski C.A."/>
            <person name="Grover C.E."/>
            <person name="Hu G."/>
            <person name="Conover J.L."/>
            <person name="Carlson J.W."/>
            <person name="Shu S."/>
            <person name="Boston L.B."/>
            <person name="Williams M."/>
            <person name="Peterson D.G."/>
            <person name="McGee K."/>
            <person name="Jones D.C."/>
            <person name="Wendel J.F."/>
            <person name="Stelly D.M."/>
            <person name="Grimwood J."/>
            <person name="Schmutz J."/>
        </authorList>
    </citation>
    <scope>NUCLEOTIDE SEQUENCE [LARGE SCALE GENOMIC DNA]</scope>
    <source>
        <strain evidence="3">cv. 3-79</strain>
    </source>
</reference>
<gene>
    <name evidence="2" type="ORF">ES319_A08G191600v1</name>
</gene>
<keyword evidence="1" id="KW-0812">Transmembrane</keyword>
<keyword evidence="1" id="KW-1133">Transmembrane helix</keyword>
<dbReference type="AlphaFoldDB" id="A0A5J5UUP6"/>
<dbReference type="Proteomes" id="UP000327439">
    <property type="component" value="Chromosome A08"/>
</dbReference>
<sequence length="86" mass="10253">MAIEPCQRRTRPRRSKNNPSPNLYVSEMCGFSSVMGRWDGVRWWQQVQRLNIGLGFFLFLILFGLGLVWFRLKLGRAIWAFYIDHF</sequence>
<keyword evidence="3" id="KW-1185">Reference proteome</keyword>
<keyword evidence="1" id="KW-0472">Membrane</keyword>
<evidence type="ECO:0000313" key="3">
    <source>
        <dbReference type="Proteomes" id="UP000327439"/>
    </source>
</evidence>
<proteinExistence type="predicted"/>
<dbReference type="EMBL" id="CM018209">
    <property type="protein sequence ID" value="KAB2070966.1"/>
    <property type="molecule type" value="Genomic_DNA"/>
</dbReference>
<organism evidence="2 3">
    <name type="scientific">Gossypium barbadense</name>
    <name type="common">Sea Island cotton</name>
    <name type="synonym">Hibiscus barbadensis</name>
    <dbReference type="NCBI Taxonomy" id="3634"/>
    <lineage>
        <taxon>Eukaryota</taxon>
        <taxon>Viridiplantae</taxon>
        <taxon>Streptophyta</taxon>
        <taxon>Embryophyta</taxon>
        <taxon>Tracheophyta</taxon>
        <taxon>Spermatophyta</taxon>
        <taxon>Magnoliopsida</taxon>
        <taxon>eudicotyledons</taxon>
        <taxon>Gunneridae</taxon>
        <taxon>Pentapetalae</taxon>
        <taxon>rosids</taxon>
        <taxon>malvids</taxon>
        <taxon>Malvales</taxon>
        <taxon>Malvaceae</taxon>
        <taxon>Malvoideae</taxon>
        <taxon>Gossypium</taxon>
    </lineage>
</organism>
<name>A0A5J5UUP6_GOSBA</name>
<evidence type="ECO:0000256" key="1">
    <source>
        <dbReference type="SAM" id="Phobius"/>
    </source>
</evidence>
<protein>
    <submittedName>
        <fullName evidence="2">Uncharacterized protein</fullName>
    </submittedName>
</protein>
<feature type="transmembrane region" description="Helical" evidence="1">
    <location>
        <begin position="50"/>
        <end position="70"/>
    </location>
</feature>
<evidence type="ECO:0000313" key="2">
    <source>
        <dbReference type="EMBL" id="KAB2070966.1"/>
    </source>
</evidence>
<accession>A0A5J5UUP6</accession>